<sequence length="101" mass="10894">MLMMESIPGDYRSLRTGLSYHHSPLGGTMAECGPRSPSDYISAHQRHQEELTKAAQAAHNNNNNCYSSPPSPPTPQITGANTGSPPVSKVNINSIHNLNIQ</sequence>
<feature type="region of interest" description="Disordered" evidence="1">
    <location>
        <begin position="26"/>
        <end position="101"/>
    </location>
</feature>
<organism evidence="2">
    <name type="scientific">Cacopsylla melanoneura</name>
    <dbReference type="NCBI Taxonomy" id="428564"/>
    <lineage>
        <taxon>Eukaryota</taxon>
        <taxon>Metazoa</taxon>
        <taxon>Ecdysozoa</taxon>
        <taxon>Arthropoda</taxon>
        <taxon>Hexapoda</taxon>
        <taxon>Insecta</taxon>
        <taxon>Pterygota</taxon>
        <taxon>Neoptera</taxon>
        <taxon>Paraneoptera</taxon>
        <taxon>Hemiptera</taxon>
        <taxon>Sternorrhyncha</taxon>
        <taxon>Psylloidea</taxon>
        <taxon>Psyllidae</taxon>
        <taxon>Psyllinae</taxon>
        <taxon>Cacopsylla</taxon>
    </lineage>
</organism>
<dbReference type="EMBL" id="HBUF01626211">
    <property type="protein sequence ID" value="CAG6782156.1"/>
    <property type="molecule type" value="Transcribed_RNA"/>
</dbReference>
<evidence type="ECO:0000313" key="2">
    <source>
        <dbReference type="EMBL" id="CAG6782156.1"/>
    </source>
</evidence>
<dbReference type="AlphaFoldDB" id="A0A8D9F9H3"/>
<protein>
    <submittedName>
        <fullName evidence="2">Uncharacterized protein</fullName>
    </submittedName>
</protein>
<feature type="compositionally biased region" description="Polar residues" evidence="1">
    <location>
        <begin position="76"/>
        <end position="101"/>
    </location>
</feature>
<reference evidence="2" key="1">
    <citation type="submission" date="2021-05" db="EMBL/GenBank/DDBJ databases">
        <authorList>
            <person name="Alioto T."/>
            <person name="Alioto T."/>
            <person name="Gomez Garrido J."/>
        </authorList>
    </citation>
    <scope>NUCLEOTIDE SEQUENCE</scope>
</reference>
<evidence type="ECO:0000256" key="1">
    <source>
        <dbReference type="SAM" id="MobiDB-lite"/>
    </source>
</evidence>
<accession>A0A8D9F9H3</accession>
<name>A0A8D9F9H3_9HEMI</name>
<proteinExistence type="predicted"/>